<dbReference type="PANTHER" id="PTHR30011">
    <property type="entry name" value="ALKANESULFONATE MONOOXYGENASE-RELATED"/>
    <property type="match status" value="1"/>
</dbReference>
<dbReference type="SUPFAM" id="SSF51679">
    <property type="entry name" value="Bacterial luciferase-like"/>
    <property type="match status" value="1"/>
</dbReference>
<dbReference type="PIRSF" id="PIRSF000337">
    <property type="entry name" value="NTA_MOA"/>
    <property type="match status" value="1"/>
</dbReference>
<keyword evidence="9" id="KW-1185">Reference proteome</keyword>
<dbReference type="GO" id="GO:0004497">
    <property type="term" value="F:monooxygenase activity"/>
    <property type="evidence" value="ECO:0007669"/>
    <property type="project" value="UniProtKB-KW"/>
</dbReference>
<accession>A0A917D3X8</accession>
<evidence type="ECO:0000256" key="3">
    <source>
        <dbReference type="ARBA" id="ARBA00023002"/>
    </source>
</evidence>
<dbReference type="InterPro" id="IPR036661">
    <property type="entry name" value="Luciferase-like_sf"/>
</dbReference>
<organism evidence="8 9">
    <name type="scientific">Lysinibacillus alkalisoli</name>
    <dbReference type="NCBI Taxonomy" id="1911548"/>
    <lineage>
        <taxon>Bacteria</taxon>
        <taxon>Bacillati</taxon>
        <taxon>Bacillota</taxon>
        <taxon>Bacilli</taxon>
        <taxon>Bacillales</taxon>
        <taxon>Bacillaceae</taxon>
        <taxon>Lysinibacillus</taxon>
    </lineage>
</organism>
<dbReference type="GO" id="GO:0016705">
    <property type="term" value="F:oxidoreductase activity, acting on paired donors, with incorporation or reduction of molecular oxygen"/>
    <property type="evidence" value="ECO:0007669"/>
    <property type="project" value="InterPro"/>
</dbReference>
<name>A0A917D3X8_9BACI</name>
<dbReference type="AlphaFoldDB" id="A0A917D3X8"/>
<dbReference type="Proteomes" id="UP000616608">
    <property type="component" value="Unassembled WGS sequence"/>
</dbReference>
<dbReference type="CDD" id="cd01095">
    <property type="entry name" value="Nitrilotriacetate_monoxgenase"/>
    <property type="match status" value="1"/>
</dbReference>
<evidence type="ECO:0000256" key="2">
    <source>
        <dbReference type="ARBA" id="ARBA00022643"/>
    </source>
</evidence>
<dbReference type="InterPro" id="IPR051260">
    <property type="entry name" value="Diverse_substr_monoxygenases"/>
</dbReference>
<sequence length="386" mass="43739">MPQKKMLKLATTLLAPASAHGTWKNTPIENFIHQPLSAYQKLIQTAEEGKLDFVFQPDRYAMLASPTDITYKNNLWLEPITLLTALLPCTSRIGLAATASTIYNEPYHIARMFASIDHLSSGRAAWNVVSSRGDFENINFGKTDLLPEEERAAYTEEFLHVVKKLWDSWEDEAVILNKREGIFADATKLHVTNHQGDYFDIQGPLSISRPPQGHPVIIQAGVSEHFKERAAETADIIFTMLPTLDIAKTFYKDVKKRLVTYKRQHHELLIMPGAQIIVGNTVEEAYQKKKHYEEQTIHLQAMQSTGRHASFIGTPQTIADEMAQWLHEEGADGFIFIPTVLPEGLDDFVHKVVPVLQQRGVFKKDYMNATLRENLGLLRPRNTHLS</sequence>
<protein>
    <submittedName>
        <fullName evidence="8">Monooxygenase</fullName>
    </submittedName>
</protein>
<dbReference type="RefSeq" id="WP_188613084.1">
    <property type="nucleotide sequence ID" value="NZ_BMJT01000001.1"/>
</dbReference>
<keyword evidence="3" id="KW-0560">Oxidoreductase</keyword>
<feature type="binding site" evidence="6">
    <location>
        <position position="58"/>
    </location>
    <ligand>
        <name>FMN</name>
        <dbReference type="ChEBI" id="CHEBI:58210"/>
    </ligand>
</feature>
<evidence type="ECO:0000256" key="5">
    <source>
        <dbReference type="ARBA" id="ARBA00033748"/>
    </source>
</evidence>
<evidence type="ECO:0000313" key="9">
    <source>
        <dbReference type="Proteomes" id="UP000616608"/>
    </source>
</evidence>
<feature type="binding site" evidence="6">
    <location>
        <position position="223"/>
    </location>
    <ligand>
        <name>FMN</name>
        <dbReference type="ChEBI" id="CHEBI:58210"/>
    </ligand>
</feature>
<proteinExistence type="inferred from homology"/>
<dbReference type="PANTHER" id="PTHR30011:SF16">
    <property type="entry name" value="C2H2 FINGER DOMAIN TRANSCRIPTION FACTOR (EUROFUNG)-RELATED"/>
    <property type="match status" value="1"/>
</dbReference>
<evidence type="ECO:0000256" key="1">
    <source>
        <dbReference type="ARBA" id="ARBA00022630"/>
    </source>
</evidence>
<dbReference type="Pfam" id="PF00296">
    <property type="entry name" value="Bac_luciferase"/>
    <property type="match status" value="1"/>
</dbReference>
<dbReference type="EMBL" id="BMJT01000001">
    <property type="protein sequence ID" value="GGG10791.1"/>
    <property type="molecule type" value="Genomic_DNA"/>
</dbReference>
<keyword evidence="2 6" id="KW-0288">FMN</keyword>
<evidence type="ECO:0000256" key="4">
    <source>
        <dbReference type="ARBA" id="ARBA00023033"/>
    </source>
</evidence>
<feature type="domain" description="Luciferase-like" evidence="7">
    <location>
        <begin position="28"/>
        <end position="332"/>
    </location>
</feature>
<evidence type="ECO:0000259" key="7">
    <source>
        <dbReference type="Pfam" id="PF00296"/>
    </source>
</evidence>
<dbReference type="Gene3D" id="3.20.20.30">
    <property type="entry name" value="Luciferase-like domain"/>
    <property type="match status" value="1"/>
</dbReference>
<evidence type="ECO:0000313" key="8">
    <source>
        <dbReference type="EMBL" id="GGG10791.1"/>
    </source>
</evidence>
<evidence type="ECO:0000256" key="6">
    <source>
        <dbReference type="PIRSR" id="PIRSR000337-1"/>
    </source>
</evidence>
<reference evidence="8" key="2">
    <citation type="submission" date="2020-09" db="EMBL/GenBank/DDBJ databases">
        <authorList>
            <person name="Sun Q."/>
            <person name="Zhou Y."/>
        </authorList>
    </citation>
    <scope>NUCLEOTIDE SEQUENCE</scope>
    <source>
        <strain evidence="8">CGMCC 1.15760</strain>
    </source>
</reference>
<reference evidence="8" key="1">
    <citation type="journal article" date="2014" name="Int. J. Syst. Evol. Microbiol.">
        <title>Complete genome sequence of Corynebacterium casei LMG S-19264T (=DSM 44701T), isolated from a smear-ripened cheese.</title>
        <authorList>
            <consortium name="US DOE Joint Genome Institute (JGI-PGF)"/>
            <person name="Walter F."/>
            <person name="Albersmeier A."/>
            <person name="Kalinowski J."/>
            <person name="Ruckert C."/>
        </authorList>
    </citation>
    <scope>NUCLEOTIDE SEQUENCE</scope>
    <source>
        <strain evidence="8">CGMCC 1.15760</strain>
    </source>
</reference>
<dbReference type="NCBIfam" id="TIGR03860">
    <property type="entry name" value="FMN_nitrolo"/>
    <property type="match status" value="1"/>
</dbReference>
<feature type="binding site" evidence="6">
    <location>
        <position position="98"/>
    </location>
    <ligand>
        <name>FMN</name>
        <dbReference type="ChEBI" id="CHEBI:58210"/>
    </ligand>
</feature>
<gene>
    <name evidence="8" type="primary">ntaA</name>
    <name evidence="8" type="ORF">GCM10007425_01320</name>
</gene>
<keyword evidence="4 8" id="KW-0503">Monooxygenase</keyword>
<comment type="similarity">
    <text evidence="5">Belongs to the NtaA/SnaA/DszA monooxygenase family.</text>
</comment>
<comment type="caution">
    <text evidence="8">The sequence shown here is derived from an EMBL/GenBank/DDBJ whole genome shotgun (WGS) entry which is preliminary data.</text>
</comment>
<dbReference type="InterPro" id="IPR016215">
    <property type="entry name" value="NTA_MOA"/>
</dbReference>
<keyword evidence="1 6" id="KW-0285">Flavoprotein</keyword>
<dbReference type="InterPro" id="IPR011251">
    <property type="entry name" value="Luciferase-like_dom"/>
</dbReference>